<keyword evidence="5" id="KW-0206">Cytoskeleton</keyword>
<dbReference type="InParanoid" id="A0A6P6YAL7"/>
<dbReference type="GO" id="GO:0043015">
    <property type="term" value="F:gamma-tubulin binding"/>
    <property type="evidence" value="ECO:0007669"/>
    <property type="project" value="InterPro"/>
</dbReference>
<evidence type="ECO:0000256" key="4">
    <source>
        <dbReference type="ARBA" id="ARBA00022701"/>
    </source>
</evidence>
<name>A0A6P6YAL7_DERPT</name>
<dbReference type="AlphaFoldDB" id="A0A6P6YAL7"/>
<dbReference type="RefSeq" id="XP_027201996.1">
    <property type="nucleotide sequence ID" value="XM_027346195.1"/>
</dbReference>
<comment type="subcellular location">
    <subcellularLocation>
        <location evidence="1">Cytoplasm</location>
        <location evidence="1">Cytoskeleton</location>
    </subcellularLocation>
</comment>
<evidence type="ECO:0000259" key="6">
    <source>
        <dbReference type="Pfam" id="PF04130"/>
    </source>
</evidence>
<evidence type="ECO:0000256" key="3">
    <source>
        <dbReference type="ARBA" id="ARBA00022490"/>
    </source>
</evidence>
<keyword evidence="4" id="KW-0493">Microtubule</keyword>
<proteinExistence type="inferred from homology"/>
<evidence type="ECO:0000256" key="5">
    <source>
        <dbReference type="ARBA" id="ARBA00023212"/>
    </source>
</evidence>
<feature type="domain" description="Gamma tubulin complex component C-terminal" evidence="6">
    <location>
        <begin position="2"/>
        <end position="149"/>
    </location>
</feature>
<keyword evidence="3" id="KW-0963">Cytoplasm</keyword>
<reference evidence="8" key="1">
    <citation type="submission" date="2025-08" db="UniProtKB">
        <authorList>
            <consortium name="RefSeq"/>
        </authorList>
    </citation>
    <scope>IDENTIFICATION</scope>
    <source>
        <strain evidence="8">Airmid</strain>
    </source>
</reference>
<evidence type="ECO:0000313" key="7">
    <source>
        <dbReference type="Proteomes" id="UP000515146"/>
    </source>
</evidence>
<dbReference type="OrthoDB" id="78652at2759"/>
<organism evidence="7 8">
    <name type="scientific">Dermatophagoides pteronyssinus</name>
    <name type="common">European house dust mite</name>
    <dbReference type="NCBI Taxonomy" id="6956"/>
    <lineage>
        <taxon>Eukaryota</taxon>
        <taxon>Metazoa</taxon>
        <taxon>Ecdysozoa</taxon>
        <taxon>Arthropoda</taxon>
        <taxon>Chelicerata</taxon>
        <taxon>Arachnida</taxon>
        <taxon>Acari</taxon>
        <taxon>Acariformes</taxon>
        <taxon>Sarcoptiformes</taxon>
        <taxon>Astigmata</taxon>
        <taxon>Psoroptidia</taxon>
        <taxon>Analgoidea</taxon>
        <taxon>Pyroglyphidae</taxon>
        <taxon>Dermatophagoidinae</taxon>
        <taxon>Dermatophagoides</taxon>
    </lineage>
</organism>
<dbReference type="KEGG" id="dpte:113795953"/>
<dbReference type="Proteomes" id="UP000515146">
    <property type="component" value="Unplaced"/>
</dbReference>
<protein>
    <submittedName>
        <fullName evidence="8">Uncharacterized protein LOC113795953</fullName>
    </submittedName>
</protein>
<dbReference type="GO" id="GO:0005874">
    <property type="term" value="C:microtubule"/>
    <property type="evidence" value="ECO:0007669"/>
    <property type="project" value="UniProtKB-KW"/>
</dbReference>
<evidence type="ECO:0000313" key="8">
    <source>
        <dbReference type="RefSeq" id="XP_027201996.1"/>
    </source>
</evidence>
<dbReference type="Pfam" id="PF04130">
    <property type="entry name" value="GCP_C_terminal"/>
    <property type="match status" value="1"/>
</dbReference>
<comment type="similarity">
    <text evidence="2">Belongs to the TUBGCP family.</text>
</comment>
<evidence type="ECO:0000256" key="1">
    <source>
        <dbReference type="ARBA" id="ARBA00004245"/>
    </source>
</evidence>
<accession>A0A6P6YAL7</accession>
<sequence>MFNAKINDLFNELFQFLLRLRYFQYLIGNDFLLSSKFRYNDLKKNIYLFRFRLANLIFQFGYQMEYRLKELIQQTINRFENDTENVEEFFNVHQKFLEKLEQIKLRVINSVFMRQQFRTIAKFCHTNDSDVQSLTDTIVKNRRRQSIVENINQLDRVRSEDFII</sequence>
<keyword evidence="7" id="KW-1185">Reference proteome</keyword>
<dbReference type="InterPro" id="IPR040457">
    <property type="entry name" value="GCP_C"/>
</dbReference>
<gene>
    <name evidence="8" type="primary">LOC113795953</name>
</gene>
<evidence type="ECO:0000256" key="2">
    <source>
        <dbReference type="ARBA" id="ARBA00010337"/>
    </source>
</evidence>
<dbReference type="Gene3D" id="1.20.120.1900">
    <property type="entry name" value="Gamma-tubulin complex, C-terminal domain"/>
    <property type="match status" value="1"/>
</dbReference>
<dbReference type="InterPro" id="IPR042241">
    <property type="entry name" value="GCP_C_sf"/>
</dbReference>